<dbReference type="AlphaFoldDB" id="A0A7R9URP5"/>
<feature type="domain" description="Sulfotransferase" evidence="1">
    <location>
        <begin position="4"/>
        <end position="92"/>
    </location>
</feature>
<dbReference type="EMBL" id="HBEB01010680">
    <property type="protein sequence ID" value="CAD8272605.1"/>
    <property type="molecule type" value="Transcribed_RNA"/>
</dbReference>
<dbReference type="InterPro" id="IPR027417">
    <property type="entry name" value="P-loop_NTPase"/>
</dbReference>
<proteinExistence type="predicted"/>
<name>A0A7R9URP5_DIALT</name>
<sequence>MVHALPEQVARICAHLGVALDEERLRAHVLPRLGFDWMKRHEARFEPRTVRWVDRGVGAFRFLRNGQVGDAHNHLTAQMLERIEAATAPAVAELAELRC</sequence>
<dbReference type="Pfam" id="PF00685">
    <property type="entry name" value="Sulfotransfer_1"/>
    <property type="match status" value="1"/>
</dbReference>
<reference evidence="2" key="1">
    <citation type="submission" date="2021-01" db="EMBL/GenBank/DDBJ databases">
        <authorList>
            <person name="Corre E."/>
            <person name="Pelletier E."/>
            <person name="Niang G."/>
            <person name="Scheremetjew M."/>
            <person name="Finn R."/>
            <person name="Kale V."/>
            <person name="Holt S."/>
            <person name="Cochrane G."/>
            <person name="Meng A."/>
            <person name="Brown T."/>
            <person name="Cohen L."/>
        </authorList>
    </citation>
    <scope>NUCLEOTIDE SEQUENCE</scope>
    <source>
        <strain evidence="2">RCC1537</strain>
    </source>
</reference>
<dbReference type="InterPro" id="IPR000863">
    <property type="entry name" value="Sulfotransferase_dom"/>
</dbReference>
<evidence type="ECO:0000259" key="1">
    <source>
        <dbReference type="Pfam" id="PF00685"/>
    </source>
</evidence>
<dbReference type="GO" id="GO:0008146">
    <property type="term" value="F:sulfotransferase activity"/>
    <property type="evidence" value="ECO:0007669"/>
    <property type="project" value="InterPro"/>
</dbReference>
<dbReference type="SUPFAM" id="SSF52540">
    <property type="entry name" value="P-loop containing nucleoside triphosphate hydrolases"/>
    <property type="match status" value="1"/>
</dbReference>
<accession>A0A7R9URP5</accession>
<gene>
    <name evidence="2" type="ORF">PLUT1463_LOCUS6919</name>
</gene>
<dbReference type="Gene3D" id="3.40.50.300">
    <property type="entry name" value="P-loop containing nucleotide triphosphate hydrolases"/>
    <property type="match status" value="1"/>
</dbReference>
<protein>
    <recommendedName>
        <fullName evidence="1">Sulfotransferase domain-containing protein</fullName>
    </recommendedName>
</protein>
<organism evidence="2">
    <name type="scientific">Diacronema lutheri</name>
    <name type="common">Unicellular marine alga</name>
    <name type="synonym">Monochrysis lutheri</name>
    <dbReference type="NCBI Taxonomy" id="2081491"/>
    <lineage>
        <taxon>Eukaryota</taxon>
        <taxon>Haptista</taxon>
        <taxon>Haptophyta</taxon>
        <taxon>Pavlovophyceae</taxon>
        <taxon>Pavlovales</taxon>
        <taxon>Pavlovaceae</taxon>
        <taxon>Diacronema</taxon>
    </lineage>
</organism>
<evidence type="ECO:0000313" key="2">
    <source>
        <dbReference type="EMBL" id="CAD8272605.1"/>
    </source>
</evidence>